<evidence type="ECO:0008006" key="4">
    <source>
        <dbReference type="Google" id="ProtNLM"/>
    </source>
</evidence>
<dbReference type="AlphaFoldDB" id="A0A4U6VA27"/>
<dbReference type="EMBL" id="CM016554">
    <property type="protein sequence ID" value="TKW26170.1"/>
    <property type="molecule type" value="Genomic_DNA"/>
</dbReference>
<evidence type="ECO:0000313" key="2">
    <source>
        <dbReference type="EMBL" id="TKW26170.1"/>
    </source>
</evidence>
<organism evidence="2 3">
    <name type="scientific">Setaria viridis</name>
    <name type="common">Green bristlegrass</name>
    <name type="synonym">Setaria italica subsp. viridis</name>
    <dbReference type="NCBI Taxonomy" id="4556"/>
    <lineage>
        <taxon>Eukaryota</taxon>
        <taxon>Viridiplantae</taxon>
        <taxon>Streptophyta</taxon>
        <taxon>Embryophyta</taxon>
        <taxon>Tracheophyta</taxon>
        <taxon>Spermatophyta</taxon>
        <taxon>Magnoliopsida</taxon>
        <taxon>Liliopsida</taxon>
        <taxon>Poales</taxon>
        <taxon>Poaceae</taxon>
        <taxon>PACMAD clade</taxon>
        <taxon>Panicoideae</taxon>
        <taxon>Panicodae</taxon>
        <taxon>Paniceae</taxon>
        <taxon>Cenchrinae</taxon>
        <taxon>Setaria</taxon>
    </lineage>
</organism>
<dbReference type="Proteomes" id="UP000298652">
    <property type="component" value="Chromosome 3"/>
</dbReference>
<dbReference type="Gramene" id="TKW26170">
    <property type="protein sequence ID" value="TKW26170"/>
    <property type="gene ID" value="SEVIR_3G168900v2"/>
</dbReference>
<dbReference type="InterPro" id="IPR036691">
    <property type="entry name" value="Endo/exonu/phosph_ase_sf"/>
</dbReference>
<protein>
    <recommendedName>
        <fullName evidence="4">Endonuclease/exonuclease/phosphatase domain-containing protein</fullName>
    </recommendedName>
</protein>
<proteinExistence type="predicted"/>
<sequence length="181" mass="19235">MTANDLDIICWNVRGLNSQARRSTVQQTLVSSSCHITCIQEMKLSSIDDRLALDVGGFRICSFTFLLAGGNSGTQGSILILWNNDEVHLVGITKRDFSLTATTAPHPSPQIFASPDPRRKGSDAPDPSPQGSALANLGHKGSDAPDPSPQGSISPDLGTLGRTHPTPRDRASPCSRTCADQ</sequence>
<gene>
    <name evidence="2" type="ORF">SEVIR_3G168900v2</name>
</gene>
<feature type="region of interest" description="Disordered" evidence="1">
    <location>
        <begin position="100"/>
        <end position="181"/>
    </location>
</feature>
<reference evidence="2" key="1">
    <citation type="submission" date="2019-03" db="EMBL/GenBank/DDBJ databases">
        <title>WGS assembly of Setaria viridis.</title>
        <authorList>
            <person name="Huang P."/>
            <person name="Jenkins J."/>
            <person name="Grimwood J."/>
            <person name="Barry K."/>
            <person name="Healey A."/>
            <person name="Mamidi S."/>
            <person name="Sreedasyam A."/>
            <person name="Shu S."/>
            <person name="Feldman M."/>
            <person name="Wu J."/>
            <person name="Yu Y."/>
            <person name="Chen C."/>
            <person name="Johnson J."/>
            <person name="Rokhsar D."/>
            <person name="Baxter I."/>
            <person name="Schmutz J."/>
            <person name="Brutnell T."/>
            <person name="Kellogg E."/>
        </authorList>
    </citation>
    <scope>NUCLEOTIDE SEQUENCE [LARGE SCALE GENOMIC DNA]</scope>
</reference>
<name>A0A4U6VA27_SETVI</name>
<evidence type="ECO:0000256" key="1">
    <source>
        <dbReference type="SAM" id="MobiDB-lite"/>
    </source>
</evidence>
<dbReference type="Gene3D" id="3.60.10.10">
    <property type="entry name" value="Endonuclease/exonuclease/phosphatase"/>
    <property type="match status" value="1"/>
</dbReference>
<accession>A0A4U6VA27</accession>
<dbReference type="SUPFAM" id="SSF56219">
    <property type="entry name" value="DNase I-like"/>
    <property type="match status" value="1"/>
</dbReference>
<evidence type="ECO:0000313" key="3">
    <source>
        <dbReference type="Proteomes" id="UP000298652"/>
    </source>
</evidence>
<keyword evidence="3" id="KW-1185">Reference proteome</keyword>